<dbReference type="GO" id="GO:0050661">
    <property type="term" value="F:NADP binding"/>
    <property type="evidence" value="ECO:0007669"/>
    <property type="project" value="InterPro"/>
</dbReference>
<proteinExistence type="predicted"/>
<dbReference type="PRINTS" id="PR00411">
    <property type="entry name" value="PNDRDTASEI"/>
</dbReference>
<dbReference type="InterPro" id="IPR000960">
    <property type="entry name" value="Flavin_mOase"/>
</dbReference>
<evidence type="ECO:0000313" key="5">
    <source>
        <dbReference type="Proteomes" id="UP000799750"/>
    </source>
</evidence>
<gene>
    <name evidence="4" type="ORF">BU16DRAFT_468783</name>
</gene>
<dbReference type="PIRSF" id="PIRSF000332">
    <property type="entry name" value="FMO"/>
    <property type="match status" value="1"/>
</dbReference>
<name>A0A6A6QGN2_9PEZI</name>
<keyword evidence="1" id="KW-0285">Flavoprotein</keyword>
<evidence type="ECO:0000256" key="1">
    <source>
        <dbReference type="ARBA" id="ARBA00022630"/>
    </source>
</evidence>
<dbReference type="GO" id="GO:0004497">
    <property type="term" value="F:monooxygenase activity"/>
    <property type="evidence" value="ECO:0007669"/>
    <property type="project" value="UniProtKB-KW"/>
</dbReference>
<dbReference type="GO" id="GO:0050660">
    <property type="term" value="F:flavin adenine dinucleotide binding"/>
    <property type="evidence" value="ECO:0007669"/>
    <property type="project" value="InterPro"/>
</dbReference>
<dbReference type="InterPro" id="IPR036188">
    <property type="entry name" value="FAD/NAD-bd_sf"/>
</dbReference>
<protein>
    <submittedName>
        <fullName evidence="4">Dimethylaniline monooxygenase (N-oxide forming)</fullName>
    </submittedName>
</protein>
<dbReference type="OrthoDB" id="2915840at2759"/>
<dbReference type="Proteomes" id="UP000799750">
    <property type="component" value="Unassembled WGS sequence"/>
</dbReference>
<sequence length="565" mass="63396">MEDYDLVIIGAGWFGLAAAKTYVQLHPTEKVIVVEAAATAGGVWGMDRIYPGLRANNILGTYEFSDYPMSHDYGVNPGEHISGAVLHRYLTNYAEHFGVFGLIRFNTKVETIEGSDSGRWKVHVAPADTTSKHPRYLSTKRLIVATGLASEPNIPDLPGREQFQNPVFHSRYFPDHSKTLSSARSVVVLGAAKSAWDCAYAYATSGVKVNMIVRRGGKGPVWMAPAHVTPFRKWLEKLVHTRFLTWFSPCIWGDEDGYSRIRGLLHGTFIGRKVVDAFWSVLSNDVIALNGFRKHPEVEKLKPWNSAFWIGSGLSILNYPTDFFALVRDGMIRVHIADVTDLSANTVHLSTGEELEADVLVCATGFTARPPLRFLPPGLDSGIDFSHHSMNSESLQLERRADAEILKRFPRLRAQPVLSQQDREEGVPLPLNLYRFIVPPNSLEHRNIAFAGMLTTITTAMCAQTQALWISAYFDTKLARLPASTRDARWVTMLHSRFVKWRYPCGYGARVPDFVFDAMPYVDMLLGDLGLNKHRKSSSTAEMFDPYGPEDYKDLVNEWKEKAAR</sequence>
<evidence type="ECO:0000256" key="2">
    <source>
        <dbReference type="ARBA" id="ARBA00022827"/>
    </source>
</evidence>
<dbReference type="SUPFAM" id="SSF51905">
    <property type="entry name" value="FAD/NAD(P)-binding domain"/>
    <property type="match status" value="2"/>
</dbReference>
<accession>A0A6A6QGN2</accession>
<keyword evidence="2" id="KW-0274">FAD</keyword>
<keyword evidence="3" id="KW-0560">Oxidoreductase</keyword>
<dbReference type="PANTHER" id="PTHR23023">
    <property type="entry name" value="DIMETHYLANILINE MONOOXYGENASE"/>
    <property type="match status" value="1"/>
</dbReference>
<evidence type="ECO:0000256" key="3">
    <source>
        <dbReference type="ARBA" id="ARBA00023002"/>
    </source>
</evidence>
<evidence type="ECO:0000313" key="4">
    <source>
        <dbReference type="EMBL" id="KAF2491351.1"/>
    </source>
</evidence>
<keyword evidence="5" id="KW-1185">Reference proteome</keyword>
<keyword evidence="4" id="KW-0503">Monooxygenase</keyword>
<dbReference type="EMBL" id="MU004195">
    <property type="protein sequence ID" value="KAF2491351.1"/>
    <property type="molecule type" value="Genomic_DNA"/>
</dbReference>
<dbReference type="Pfam" id="PF13738">
    <property type="entry name" value="Pyr_redox_3"/>
    <property type="match status" value="1"/>
</dbReference>
<dbReference type="AlphaFoldDB" id="A0A6A6QGN2"/>
<reference evidence="4" key="1">
    <citation type="journal article" date="2020" name="Stud. Mycol.">
        <title>101 Dothideomycetes genomes: a test case for predicting lifestyles and emergence of pathogens.</title>
        <authorList>
            <person name="Haridas S."/>
            <person name="Albert R."/>
            <person name="Binder M."/>
            <person name="Bloem J."/>
            <person name="Labutti K."/>
            <person name="Salamov A."/>
            <person name="Andreopoulos B."/>
            <person name="Baker S."/>
            <person name="Barry K."/>
            <person name="Bills G."/>
            <person name="Bluhm B."/>
            <person name="Cannon C."/>
            <person name="Castanera R."/>
            <person name="Culley D."/>
            <person name="Daum C."/>
            <person name="Ezra D."/>
            <person name="Gonzalez J."/>
            <person name="Henrissat B."/>
            <person name="Kuo A."/>
            <person name="Liang C."/>
            <person name="Lipzen A."/>
            <person name="Lutzoni F."/>
            <person name="Magnuson J."/>
            <person name="Mondo S."/>
            <person name="Nolan M."/>
            <person name="Ohm R."/>
            <person name="Pangilinan J."/>
            <person name="Park H.-J."/>
            <person name="Ramirez L."/>
            <person name="Alfaro M."/>
            <person name="Sun H."/>
            <person name="Tritt A."/>
            <person name="Yoshinaga Y."/>
            <person name="Zwiers L.-H."/>
            <person name="Turgeon B."/>
            <person name="Goodwin S."/>
            <person name="Spatafora J."/>
            <person name="Crous P."/>
            <person name="Grigoriev I."/>
        </authorList>
    </citation>
    <scope>NUCLEOTIDE SEQUENCE</scope>
    <source>
        <strain evidence="4">CBS 269.34</strain>
    </source>
</reference>
<organism evidence="4 5">
    <name type="scientific">Lophium mytilinum</name>
    <dbReference type="NCBI Taxonomy" id="390894"/>
    <lineage>
        <taxon>Eukaryota</taxon>
        <taxon>Fungi</taxon>
        <taxon>Dikarya</taxon>
        <taxon>Ascomycota</taxon>
        <taxon>Pezizomycotina</taxon>
        <taxon>Dothideomycetes</taxon>
        <taxon>Pleosporomycetidae</taxon>
        <taxon>Mytilinidiales</taxon>
        <taxon>Mytilinidiaceae</taxon>
        <taxon>Lophium</taxon>
    </lineage>
</organism>
<dbReference type="InterPro" id="IPR050346">
    <property type="entry name" value="FMO-like"/>
</dbReference>
<dbReference type="Gene3D" id="3.50.50.60">
    <property type="entry name" value="FAD/NAD(P)-binding domain"/>
    <property type="match status" value="1"/>
</dbReference>